<organism evidence="2 3">
    <name type="scientific">Ephemerocybe angulata</name>
    <dbReference type="NCBI Taxonomy" id="980116"/>
    <lineage>
        <taxon>Eukaryota</taxon>
        <taxon>Fungi</taxon>
        <taxon>Dikarya</taxon>
        <taxon>Basidiomycota</taxon>
        <taxon>Agaricomycotina</taxon>
        <taxon>Agaricomycetes</taxon>
        <taxon>Agaricomycetidae</taxon>
        <taxon>Agaricales</taxon>
        <taxon>Agaricineae</taxon>
        <taxon>Psathyrellaceae</taxon>
        <taxon>Ephemerocybe</taxon>
    </lineage>
</organism>
<dbReference type="AlphaFoldDB" id="A0A8H6M5R2"/>
<sequence length="871" mass="97261">DDELGKRVAKFDVNILEEASYILWYIWKERYTGFETLQACIGALSANLELYRCLKNAHRCRSYEVIRNWNSSPEPSIVGDAAIDGGVKAFLAEIRPALTRLVAGEQSFAAWSPEGRNFSDEVVQHLEGSRICFLHDLGSFSTDDRLRKRLDNIFMPSNHTCVDSSHFLVNTSGSGKTRLLLEGLCQNWGFYFTSLIDSSLLGSSDVQNAINTRISDSPNFHPHLPPAGSPTYEASLERNRKIANRIFRHIFLARLYVFHLFAQTMRDHMACTGTTDTQVYKHRWVFLQLQPSVVHPHVWDVFDELSSKLSKASDAFVNSTTMELLTSVRSLCSGGAGLDAFFCVLDEAQYAATQMQTAFRSDHNAAHRPILREIVRAWESQTSGRGVFMVVAGTGISKDVVDQAMASAIMKDSRYRWCSDTGAFDHEDVQQEYMRKYLPSAYLEGDAGKRLLERVWYWLHGRHRFTAGYVSELLLNGFEQPHALLNAYVHHFSGFTVTDGADFIEPQTEPLPVLSQYKLDFSKLNKTHTTSCARHSQTHSAKTKKSTSNTASRASSTPRPKLSSSTSPSSSSPQRTGSTETAVRVTSTFAKKIHYHDPISNGFENYIAFCLDMALSKSRLVRDVFTFQAPVPAWANLEAKLVALHRTGMGALELSPVRHFDFVGPSLTLGVNAKSPEEMTAWLDARKPAAMCFPHTSMGPDMMLALQLSDGSLVWVAVQTKYSQGRNGSITRPLLKQAMRSVTPSLFYVDKEGNKFCPSSHPDLYDRTRDLLKALPNRRLDTGTCSVLRVIVSFPADTNLKRCINEDPDSEGHPIATLNMDLLKQLTRKMSPVDYLQVLQDPLLKSGVKRKRVPAGDGAASGSGKRIKLKI</sequence>
<gene>
    <name evidence="2" type="ORF">DFP72DRAFT_904796</name>
</gene>
<evidence type="ECO:0000313" key="2">
    <source>
        <dbReference type="EMBL" id="KAF6752402.1"/>
    </source>
</evidence>
<dbReference type="Proteomes" id="UP000521943">
    <property type="component" value="Unassembled WGS sequence"/>
</dbReference>
<name>A0A8H6M5R2_9AGAR</name>
<keyword evidence="3" id="KW-1185">Reference proteome</keyword>
<dbReference type="OrthoDB" id="2393824at2759"/>
<evidence type="ECO:0000256" key="1">
    <source>
        <dbReference type="SAM" id="MobiDB-lite"/>
    </source>
</evidence>
<comment type="caution">
    <text evidence="2">The sequence shown here is derived from an EMBL/GenBank/DDBJ whole genome shotgun (WGS) entry which is preliminary data.</text>
</comment>
<proteinExistence type="predicted"/>
<reference evidence="2 3" key="1">
    <citation type="submission" date="2020-07" db="EMBL/GenBank/DDBJ databases">
        <title>Comparative genomics of pyrophilous fungi reveals a link between fire events and developmental genes.</title>
        <authorList>
            <consortium name="DOE Joint Genome Institute"/>
            <person name="Steindorff A.S."/>
            <person name="Carver A."/>
            <person name="Calhoun S."/>
            <person name="Stillman K."/>
            <person name="Liu H."/>
            <person name="Lipzen A."/>
            <person name="Pangilinan J."/>
            <person name="Labutti K."/>
            <person name="Bruns T.D."/>
            <person name="Grigoriev I.V."/>
        </authorList>
    </citation>
    <scope>NUCLEOTIDE SEQUENCE [LARGE SCALE GENOMIC DNA]</scope>
    <source>
        <strain evidence="2 3">CBS 144469</strain>
    </source>
</reference>
<accession>A0A8H6M5R2</accession>
<protein>
    <submittedName>
        <fullName evidence="2">Uncharacterized protein</fullName>
    </submittedName>
</protein>
<feature type="region of interest" description="Disordered" evidence="1">
    <location>
        <begin position="852"/>
        <end position="871"/>
    </location>
</feature>
<dbReference type="EMBL" id="JACGCI010000044">
    <property type="protein sequence ID" value="KAF6752402.1"/>
    <property type="molecule type" value="Genomic_DNA"/>
</dbReference>
<evidence type="ECO:0000313" key="3">
    <source>
        <dbReference type="Proteomes" id="UP000521943"/>
    </source>
</evidence>
<feature type="non-terminal residue" evidence="2">
    <location>
        <position position="871"/>
    </location>
</feature>
<feature type="compositionally biased region" description="Low complexity" evidence="1">
    <location>
        <begin position="546"/>
        <end position="579"/>
    </location>
</feature>
<feature type="region of interest" description="Disordered" evidence="1">
    <location>
        <begin position="530"/>
        <end position="582"/>
    </location>
</feature>